<evidence type="ECO:0000313" key="9">
    <source>
        <dbReference type="EMBL" id="GMI43161.1"/>
    </source>
</evidence>
<protein>
    <recommendedName>
        <fullName evidence="8">Tr-type G domain-containing protein</fullName>
    </recommendedName>
</protein>
<dbReference type="CDD" id="cd01883">
    <property type="entry name" value="EF1_alpha"/>
    <property type="match status" value="1"/>
</dbReference>
<dbReference type="Pfam" id="PF22594">
    <property type="entry name" value="GTP-eEF1A_C"/>
    <property type="match status" value="1"/>
</dbReference>
<name>A0A9W7GED6_9STRA</name>
<proteinExistence type="inferred from homology"/>
<evidence type="ECO:0000256" key="2">
    <source>
        <dbReference type="ARBA" id="ARBA00004496"/>
    </source>
</evidence>
<gene>
    <name evidence="9" type="ORF">TrCOL_g12191</name>
</gene>
<feature type="compositionally biased region" description="Pro residues" evidence="7">
    <location>
        <begin position="30"/>
        <end position="50"/>
    </location>
</feature>
<dbReference type="Proteomes" id="UP001165065">
    <property type="component" value="Unassembled WGS sequence"/>
</dbReference>
<keyword evidence="6" id="KW-0342">GTP-binding</keyword>
<evidence type="ECO:0000313" key="10">
    <source>
        <dbReference type="Proteomes" id="UP001165065"/>
    </source>
</evidence>
<feature type="region of interest" description="Disordered" evidence="7">
    <location>
        <begin position="1"/>
        <end position="141"/>
    </location>
</feature>
<organism evidence="9 10">
    <name type="scientific">Triparma columacea</name>
    <dbReference type="NCBI Taxonomy" id="722753"/>
    <lineage>
        <taxon>Eukaryota</taxon>
        <taxon>Sar</taxon>
        <taxon>Stramenopiles</taxon>
        <taxon>Ochrophyta</taxon>
        <taxon>Bolidophyceae</taxon>
        <taxon>Parmales</taxon>
        <taxon>Triparmaceae</taxon>
        <taxon>Triparma</taxon>
    </lineage>
</organism>
<dbReference type="GO" id="GO:0005525">
    <property type="term" value="F:GTP binding"/>
    <property type="evidence" value="ECO:0007669"/>
    <property type="project" value="UniProtKB-KW"/>
</dbReference>
<dbReference type="Gene3D" id="2.40.30.10">
    <property type="entry name" value="Translation factors"/>
    <property type="match status" value="2"/>
</dbReference>
<dbReference type="EMBL" id="BRYA01000189">
    <property type="protein sequence ID" value="GMI43161.1"/>
    <property type="molecule type" value="Genomic_DNA"/>
</dbReference>
<dbReference type="InterPro" id="IPR054696">
    <property type="entry name" value="GTP-eEF1A_C"/>
</dbReference>
<dbReference type="GO" id="GO:0009507">
    <property type="term" value="C:chloroplast"/>
    <property type="evidence" value="ECO:0007669"/>
    <property type="project" value="UniProtKB-SubCell"/>
</dbReference>
<dbReference type="InterPro" id="IPR009001">
    <property type="entry name" value="Transl_elong_EF1A/Init_IF2_C"/>
</dbReference>
<evidence type="ECO:0000259" key="8">
    <source>
        <dbReference type="PROSITE" id="PS51722"/>
    </source>
</evidence>
<dbReference type="CDD" id="cd04089">
    <property type="entry name" value="eRF3_II"/>
    <property type="match status" value="1"/>
</dbReference>
<comment type="caution">
    <text evidence="9">The sequence shown here is derived from an EMBL/GenBank/DDBJ whole genome shotgun (WGS) entry which is preliminary data.</text>
</comment>
<dbReference type="FunFam" id="2.40.30.10:FF:000020">
    <property type="entry name" value="Translation elongation factor EF-1"/>
    <property type="match status" value="1"/>
</dbReference>
<dbReference type="InterPro" id="IPR027417">
    <property type="entry name" value="P-loop_NTPase"/>
</dbReference>
<dbReference type="PROSITE" id="PS51722">
    <property type="entry name" value="G_TR_2"/>
    <property type="match status" value="1"/>
</dbReference>
<reference evidence="10" key="1">
    <citation type="journal article" date="2023" name="Commun. Biol.">
        <title>Genome analysis of Parmales, the sister group of diatoms, reveals the evolutionary specialization of diatoms from phago-mixotrophs to photoautotrophs.</title>
        <authorList>
            <person name="Ban H."/>
            <person name="Sato S."/>
            <person name="Yoshikawa S."/>
            <person name="Yamada K."/>
            <person name="Nakamura Y."/>
            <person name="Ichinomiya M."/>
            <person name="Sato N."/>
            <person name="Blanc-Mathieu R."/>
            <person name="Endo H."/>
            <person name="Kuwata A."/>
            <person name="Ogata H."/>
        </authorList>
    </citation>
    <scope>NUCLEOTIDE SEQUENCE [LARGE SCALE GENOMIC DNA]</scope>
</reference>
<evidence type="ECO:0000256" key="7">
    <source>
        <dbReference type="SAM" id="MobiDB-lite"/>
    </source>
</evidence>
<dbReference type="PRINTS" id="PR00315">
    <property type="entry name" value="ELONGATNFCT"/>
</dbReference>
<accession>A0A9W7GED6</accession>
<dbReference type="CDD" id="cd03704">
    <property type="entry name" value="eRF3_C_III"/>
    <property type="match status" value="1"/>
</dbReference>
<keyword evidence="10" id="KW-1185">Reference proteome</keyword>
<dbReference type="SUPFAM" id="SSF50447">
    <property type="entry name" value="Translation proteins"/>
    <property type="match status" value="1"/>
</dbReference>
<dbReference type="PANTHER" id="PTHR23115">
    <property type="entry name" value="TRANSLATION FACTOR"/>
    <property type="match status" value="1"/>
</dbReference>
<evidence type="ECO:0000256" key="6">
    <source>
        <dbReference type="ARBA" id="ARBA00023134"/>
    </source>
</evidence>
<dbReference type="InterPro" id="IPR000795">
    <property type="entry name" value="T_Tr_GTP-bd_dom"/>
</dbReference>
<dbReference type="Gene3D" id="3.40.50.300">
    <property type="entry name" value="P-loop containing nucleotide triphosphate hydrolases"/>
    <property type="match status" value="1"/>
</dbReference>
<dbReference type="SUPFAM" id="SSF50465">
    <property type="entry name" value="EF-Tu/eEF-1alpha/eIF2-gamma C-terminal domain"/>
    <property type="match status" value="1"/>
</dbReference>
<feature type="domain" description="Tr-type G" evidence="8">
    <location>
        <begin position="237"/>
        <end position="451"/>
    </location>
</feature>
<dbReference type="AlphaFoldDB" id="A0A9W7GED6"/>
<dbReference type="GO" id="GO:0003924">
    <property type="term" value="F:GTPase activity"/>
    <property type="evidence" value="ECO:0007669"/>
    <property type="project" value="InterPro"/>
</dbReference>
<evidence type="ECO:0000256" key="1">
    <source>
        <dbReference type="ARBA" id="ARBA00004229"/>
    </source>
</evidence>
<sequence length="678" mass="73227">MPLNPAAGGFNPGAASWTPGGSKPAFDSAPPKPPFDASKPPPFDARPPSKPAFDARPPSKPAFDATPPTKPAFDARPPTSVSSVGISSKPASISSIGSSKPASISSIGASKPAASISSKPSASISSKPPASAPDAAEDEIDESDPLFVAILKIAEGDKAKAKRMVNDPDSLLKYPEIVKLMDETAASDMVTDEVAAEVDAMKIDGDSAPTSTAAAPMEEDDNDVKEAEVVAEEGDPREHINLVFIGHVDAGKSTLSGNILYLTDNVDKRTIERYEREAKDRNRESWFLAFIMDTNEEERAKGKTVEVGRAYFDTSLKRYTILDAPGHKNYVPNMIMGASQADVGVLVISARKGEFEAGFDRGGQSREHAMLCKTLGISHLVVVINKMDDPTVEWRKERFDECVTKLRPFLKSCGYIVKKEVKFLPISGLSGANVLNEVDAKDCPWWKESYSKRENNTDKPTLLSLFDSLEISGRERDGPVTIPVLDRYSDRGTIAMGKVESGTVRVGQKVIIMPTRNTYKIEGVWANELPVKCARPGENVLVKIGGAGVEDVQKGYVICDANDPCRAVDKIICTVALVDLPESLPIFSAGTTAIFHCQCIEEECTVMEIFETTNSRGVVTKNAKFAKVGMKVIMKLSLARSIPCETFANAPFLGRFTLRNEGKTIAIGKITKLPPKKV</sequence>
<dbReference type="FunFam" id="3.40.50.300:FF:001202">
    <property type="entry name" value="Translation elongation factor EF-1 subunit alpha"/>
    <property type="match status" value="1"/>
</dbReference>
<dbReference type="OrthoDB" id="342024at2759"/>
<feature type="compositionally biased region" description="Low complexity" evidence="7">
    <location>
        <begin position="1"/>
        <end position="15"/>
    </location>
</feature>
<dbReference type="SUPFAM" id="SSF52540">
    <property type="entry name" value="P-loop containing nucleoside triphosphate hydrolases"/>
    <property type="match status" value="1"/>
</dbReference>
<keyword evidence="5" id="KW-0547">Nucleotide-binding</keyword>
<dbReference type="PROSITE" id="PS00301">
    <property type="entry name" value="G_TR_1"/>
    <property type="match status" value="1"/>
</dbReference>
<feature type="compositionally biased region" description="Low complexity" evidence="7">
    <location>
        <begin position="80"/>
        <end position="133"/>
    </location>
</feature>
<evidence type="ECO:0000256" key="5">
    <source>
        <dbReference type="ARBA" id="ARBA00022741"/>
    </source>
</evidence>
<dbReference type="Pfam" id="PF00009">
    <property type="entry name" value="GTP_EFTU"/>
    <property type="match status" value="1"/>
</dbReference>
<dbReference type="InterPro" id="IPR004161">
    <property type="entry name" value="EFTu-like_2"/>
</dbReference>
<dbReference type="InterPro" id="IPR050100">
    <property type="entry name" value="TRAFAC_GTPase_members"/>
</dbReference>
<evidence type="ECO:0000256" key="3">
    <source>
        <dbReference type="ARBA" id="ARBA00007249"/>
    </source>
</evidence>
<evidence type="ECO:0000256" key="4">
    <source>
        <dbReference type="ARBA" id="ARBA00022490"/>
    </source>
</evidence>
<comment type="subcellular location">
    <subcellularLocation>
        <location evidence="2">Cytoplasm</location>
    </subcellularLocation>
    <subcellularLocation>
        <location evidence="1">Plastid</location>
        <location evidence="1">Chloroplast</location>
    </subcellularLocation>
</comment>
<keyword evidence="4" id="KW-0963">Cytoplasm</keyword>
<comment type="similarity">
    <text evidence="3">Belongs to the TRAFAC class translation factor GTPase superfamily. Classic translation factor GTPase family. EF-Tu/EF-1A subfamily.</text>
</comment>
<dbReference type="InterPro" id="IPR031157">
    <property type="entry name" value="G_TR_CS"/>
</dbReference>
<dbReference type="Pfam" id="PF03144">
    <property type="entry name" value="GTP_EFTU_D2"/>
    <property type="match status" value="1"/>
</dbReference>
<dbReference type="InterPro" id="IPR009000">
    <property type="entry name" value="Transl_B-barrel_sf"/>
</dbReference>